<evidence type="ECO:0000256" key="3">
    <source>
        <dbReference type="ARBA" id="ARBA00022670"/>
    </source>
</evidence>
<keyword evidence="4 7" id="KW-0833">Ubl conjugation pathway</keyword>
<dbReference type="PROSITE" id="PS52049">
    <property type="entry name" value="ULD"/>
    <property type="match status" value="1"/>
</dbReference>
<feature type="active site" description="Nucleophile" evidence="7">
    <location>
        <position position="187"/>
    </location>
</feature>
<comment type="similarity">
    <text evidence="7">Belongs to the peptidase C12 family.</text>
</comment>
<dbReference type="Pfam" id="PF01088">
    <property type="entry name" value="Peptidase_C12"/>
    <property type="match status" value="1"/>
</dbReference>
<organism evidence="11 12">
    <name type="scientific">Monosporascus cannonballus</name>
    <dbReference type="NCBI Taxonomy" id="155416"/>
    <lineage>
        <taxon>Eukaryota</taxon>
        <taxon>Fungi</taxon>
        <taxon>Dikarya</taxon>
        <taxon>Ascomycota</taxon>
        <taxon>Pezizomycotina</taxon>
        <taxon>Sordariomycetes</taxon>
        <taxon>Xylariomycetidae</taxon>
        <taxon>Xylariales</taxon>
        <taxon>Xylariales incertae sedis</taxon>
        <taxon>Monosporascus</taxon>
    </lineage>
</organism>
<evidence type="ECO:0000256" key="1">
    <source>
        <dbReference type="ARBA" id="ARBA00000707"/>
    </source>
</evidence>
<evidence type="ECO:0000256" key="5">
    <source>
        <dbReference type="ARBA" id="ARBA00022801"/>
    </source>
</evidence>
<dbReference type="InterPro" id="IPR036959">
    <property type="entry name" value="Peptidase_C12_UCH_sf"/>
</dbReference>
<keyword evidence="8" id="KW-0175">Coiled coil</keyword>
<evidence type="ECO:0000313" key="11">
    <source>
        <dbReference type="EMBL" id="RYO77701.1"/>
    </source>
</evidence>
<feature type="site" description="Transition state stabilizer" evidence="7">
    <location>
        <position position="181"/>
    </location>
</feature>
<dbReference type="EC" id="3.4.19.12" evidence="2 7"/>
<feature type="region of interest" description="Disordered" evidence="9">
    <location>
        <begin position="1"/>
        <end position="35"/>
    </location>
</feature>
<dbReference type="Gene3D" id="3.40.532.10">
    <property type="entry name" value="Peptidase C12, ubiquitin carboxyl-terminal hydrolase"/>
    <property type="match status" value="1"/>
</dbReference>
<comment type="caution">
    <text evidence="11">The sequence shown here is derived from an EMBL/GenBank/DDBJ whole genome shotgun (WGS) entry which is preliminary data.</text>
</comment>
<keyword evidence="6 7" id="KW-0788">Thiol protease</keyword>
<sequence>MATPKVNETPTVSSLSDDGPTMITRRSSRAKKAVKRFDDDDDYATNYAVVNRRSQSDFPKEHSKERPKRKAAVAAAESIVAEDAGPLLQEILAEMTTDERKEYKGWVELESEPMQGFFNAMLQDLGAQDFKVQEVFGLDEMALGMLSKPVHGLIFLYQYIEGPEPSQNRQQCPDHLWFANQTTANACATLALMNIIMNAERVAFGTELQQFKDSTMSMPPAHRGHMLDVNDFIRAVHNSVARRIDLAAEDLLLDNKYEIGVKRKKRGAQSQKKGKMPVLKKSATSRKKSEIETPFHYIAYVPVNGQVWELDGFETQPLCIGSYKDSWLDTASPAIQNRMMLNEALSYNLLAICQSPLTTISRSLAANLAGALTLHYTFREEPTWTYPDPLSSFADDTRLAQLGLTRAAVASTPVPPAVLAAKTVEAAKKLMLDLRNEREALEAEHAAEIATVDEAVSMIRGRQRDYTPAIHEWLRVLAEKGVLRELISEIDAAEGQLSN</sequence>
<accession>A0ABY0GYY1</accession>
<dbReference type="PANTHER" id="PTHR10589">
    <property type="entry name" value="UBIQUITIN CARBOXYL-TERMINAL HYDROLASE"/>
    <property type="match status" value="1"/>
</dbReference>
<evidence type="ECO:0000256" key="6">
    <source>
        <dbReference type="ARBA" id="ARBA00022807"/>
    </source>
</evidence>
<dbReference type="PANTHER" id="PTHR10589:SF29">
    <property type="entry name" value="UBIQUITIN CARBOXYL-TERMINAL HYDROLASE"/>
    <property type="match status" value="1"/>
</dbReference>
<dbReference type="Proteomes" id="UP000294003">
    <property type="component" value="Unassembled WGS sequence"/>
</dbReference>
<gene>
    <name evidence="11" type="ORF">DL762_009084</name>
</gene>
<keyword evidence="12" id="KW-1185">Reference proteome</keyword>
<feature type="region of interest" description="Disordered" evidence="9">
    <location>
        <begin position="264"/>
        <end position="283"/>
    </location>
</feature>
<proteinExistence type="inferred from homology"/>
<name>A0ABY0GYY1_9PEZI</name>
<feature type="compositionally biased region" description="Polar residues" evidence="9">
    <location>
        <begin position="1"/>
        <end position="16"/>
    </location>
</feature>
<feature type="site" description="Important for enzyme activity" evidence="7">
    <location>
        <position position="311"/>
    </location>
</feature>
<evidence type="ECO:0000256" key="4">
    <source>
        <dbReference type="ARBA" id="ARBA00022786"/>
    </source>
</evidence>
<dbReference type="PROSITE" id="PS52048">
    <property type="entry name" value="UCH_DOMAIN"/>
    <property type="match status" value="1"/>
</dbReference>
<feature type="domain" description="UCH catalytic" evidence="10">
    <location>
        <begin position="105"/>
        <end position="354"/>
    </location>
</feature>
<evidence type="ECO:0000256" key="9">
    <source>
        <dbReference type="SAM" id="MobiDB-lite"/>
    </source>
</evidence>
<dbReference type="InterPro" id="IPR038765">
    <property type="entry name" value="Papain-like_cys_pep_sf"/>
</dbReference>
<feature type="coiled-coil region" evidence="8">
    <location>
        <begin position="424"/>
        <end position="451"/>
    </location>
</feature>
<dbReference type="SUPFAM" id="SSF54001">
    <property type="entry name" value="Cysteine proteinases"/>
    <property type="match status" value="1"/>
</dbReference>
<dbReference type="EMBL" id="QJNS01000438">
    <property type="protein sequence ID" value="RYO77701.1"/>
    <property type="molecule type" value="Genomic_DNA"/>
</dbReference>
<reference evidence="11 12" key="1">
    <citation type="submission" date="2018-06" db="EMBL/GenBank/DDBJ databases">
        <title>Complete Genomes of Monosporascus.</title>
        <authorList>
            <person name="Robinson A.J."/>
            <person name="Natvig D.O."/>
        </authorList>
    </citation>
    <scope>NUCLEOTIDE SEQUENCE [LARGE SCALE GENOMIC DNA]</scope>
    <source>
        <strain evidence="11 12">CBS 609.92</strain>
    </source>
</reference>
<dbReference type="InterPro" id="IPR001578">
    <property type="entry name" value="Peptidase_C12_UCH"/>
</dbReference>
<feature type="compositionally biased region" description="Basic residues" evidence="9">
    <location>
        <begin position="264"/>
        <end position="275"/>
    </location>
</feature>
<evidence type="ECO:0000256" key="8">
    <source>
        <dbReference type="SAM" id="Coils"/>
    </source>
</evidence>
<evidence type="ECO:0000259" key="10">
    <source>
        <dbReference type="PROSITE" id="PS52048"/>
    </source>
</evidence>
<keyword evidence="5 7" id="KW-0378">Hydrolase</keyword>
<comment type="catalytic activity">
    <reaction evidence="1 7">
        <text>Thiol-dependent hydrolysis of ester, thioester, amide, peptide and isopeptide bonds formed by the C-terminal Gly of ubiquitin (a 76-residue protein attached to proteins as an intracellular targeting signal).</text>
        <dbReference type="EC" id="3.4.19.12"/>
    </reaction>
</comment>
<evidence type="ECO:0000313" key="12">
    <source>
        <dbReference type="Proteomes" id="UP000294003"/>
    </source>
</evidence>
<keyword evidence="3 7" id="KW-0645">Protease</keyword>
<feature type="active site" description="Proton donor" evidence="7">
    <location>
        <position position="296"/>
    </location>
</feature>
<protein>
    <recommendedName>
        <fullName evidence="2 7">ubiquitinyl hydrolase 1</fullName>
        <ecNumber evidence="2 7">3.4.19.12</ecNumber>
    </recommendedName>
</protein>
<evidence type="ECO:0000256" key="2">
    <source>
        <dbReference type="ARBA" id="ARBA00012759"/>
    </source>
</evidence>
<evidence type="ECO:0000256" key="7">
    <source>
        <dbReference type="PROSITE-ProRule" id="PRU01393"/>
    </source>
</evidence>